<name>A0A2P6SD77_ROSCH</name>
<dbReference type="STRING" id="74649.A0A2P6SD77"/>
<keyword evidence="5 6" id="KW-0560">Oxidoreductase</keyword>
<dbReference type="PRINTS" id="PR00463">
    <property type="entry name" value="EP450I"/>
</dbReference>
<comment type="cofactor">
    <cofactor evidence="4">
        <name>heme</name>
        <dbReference type="ChEBI" id="CHEBI:30413"/>
    </cofactor>
</comment>
<keyword evidence="3 4" id="KW-0408">Iron</keyword>
<dbReference type="AlphaFoldDB" id="A0A2P6SD77"/>
<reference evidence="6 7" key="1">
    <citation type="journal article" date="2018" name="Nat. Genet.">
        <title>The Rosa genome provides new insights in the design of modern roses.</title>
        <authorList>
            <person name="Bendahmane M."/>
        </authorList>
    </citation>
    <scope>NUCLEOTIDE SEQUENCE [LARGE SCALE GENOMIC DNA]</scope>
    <source>
        <strain evidence="7">cv. Old Blush</strain>
    </source>
</reference>
<dbReference type="Gramene" id="PRQ56635">
    <property type="protein sequence ID" value="PRQ56635"/>
    <property type="gene ID" value="RchiOBHm_Chr1g0339441"/>
</dbReference>
<dbReference type="InterPro" id="IPR002401">
    <property type="entry name" value="Cyt_P450_E_grp-I"/>
</dbReference>
<dbReference type="PROSITE" id="PS00086">
    <property type="entry name" value="CYTOCHROME_P450"/>
    <property type="match status" value="1"/>
</dbReference>
<dbReference type="Pfam" id="PF00067">
    <property type="entry name" value="p450"/>
    <property type="match status" value="1"/>
</dbReference>
<proteinExistence type="inferred from homology"/>
<evidence type="ECO:0000256" key="5">
    <source>
        <dbReference type="RuleBase" id="RU000461"/>
    </source>
</evidence>
<dbReference type="OMA" id="DVICRIS"/>
<evidence type="ECO:0000313" key="7">
    <source>
        <dbReference type="Proteomes" id="UP000238479"/>
    </source>
</evidence>
<keyword evidence="7" id="KW-1185">Reference proteome</keyword>
<keyword evidence="2 4" id="KW-0479">Metal-binding</keyword>
<gene>
    <name evidence="6" type="ORF">RchiOBHm_Chr1g0339441</name>
</gene>
<dbReference type="GO" id="GO:0102876">
    <property type="term" value="F:psoralen synthase (NADPH) activity"/>
    <property type="evidence" value="ECO:0007669"/>
    <property type="project" value="UniProtKB-EC"/>
</dbReference>
<dbReference type="SMR" id="A0A2P6SD77"/>
<dbReference type="PANTHER" id="PTHR47955">
    <property type="entry name" value="CYTOCHROME P450 FAMILY 71 PROTEIN"/>
    <property type="match status" value="1"/>
</dbReference>
<keyword evidence="5" id="KW-0503">Monooxygenase</keyword>
<organism evidence="6 7">
    <name type="scientific">Rosa chinensis</name>
    <name type="common">China rose</name>
    <dbReference type="NCBI Taxonomy" id="74649"/>
    <lineage>
        <taxon>Eukaryota</taxon>
        <taxon>Viridiplantae</taxon>
        <taxon>Streptophyta</taxon>
        <taxon>Embryophyta</taxon>
        <taxon>Tracheophyta</taxon>
        <taxon>Spermatophyta</taxon>
        <taxon>Magnoliopsida</taxon>
        <taxon>eudicotyledons</taxon>
        <taxon>Gunneridae</taxon>
        <taxon>Pentapetalae</taxon>
        <taxon>rosids</taxon>
        <taxon>fabids</taxon>
        <taxon>Rosales</taxon>
        <taxon>Rosaceae</taxon>
        <taxon>Rosoideae</taxon>
        <taxon>Rosoideae incertae sedis</taxon>
        <taxon>Rosa</taxon>
    </lineage>
</organism>
<evidence type="ECO:0000256" key="4">
    <source>
        <dbReference type="PIRSR" id="PIRSR602401-1"/>
    </source>
</evidence>
<sequence>MMMPKVQQMLELKLNETFSIPLQPFPFQYIFLAAIFFILLHRWSSYRNSSVPPSPPKLPIIGNLHQVGSLPHRSLQTLSQRHGPVMLLHFGSKPVLVISSAEAASQIFKTHDLIFSDRPKFIFFEKIVYNSKDILSAPYGDYWRQLRSICVLNLLSNKRVHSFHAVRQEETRLMISNILQSCSVLSSSSSSSSPVLNLSNIFMKLSNDVISRTALGRKYSDLREDRGKMFMKIVKDMSEFFTRVNIGDYIPWLAWFTRLSGFDAELDDLAKRADAFLNMVIQEHIDKSNSGIDGMNDNEEQKDFVDVLLAVQKENAARVLVDRVGIKAIILDIFAAGSETSFTTLEWVMSELMRNPRVMTKLQNEVREVVGKKEDITEDDLVEMNYLKAVIKETFRLHPPLPLLVPRMSNKNVKINGYNITAKTQVMVNAWAIGRDPKSYTNAEQYEPERFLNSAIDYKGNDFELIPFGSGRRGCPGIQFTIALIEIVLANIVHKFNWKLPDGATAEDLDMSESTGITASRKYPLEVVARPYSSCF</sequence>
<dbReference type="InterPro" id="IPR001128">
    <property type="entry name" value="Cyt_P450"/>
</dbReference>
<dbReference type="EMBL" id="PDCK01000039">
    <property type="protein sequence ID" value="PRQ56635.1"/>
    <property type="molecule type" value="Genomic_DNA"/>
</dbReference>
<evidence type="ECO:0000313" key="6">
    <source>
        <dbReference type="EMBL" id="PRQ56635.1"/>
    </source>
</evidence>
<dbReference type="InterPro" id="IPR036396">
    <property type="entry name" value="Cyt_P450_sf"/>
</dbReference>
<dbReference type="CDD" id="cd11072">
    <property type="entry name" value="CYP71-like"/>
    <property type="match status" value="1"/>
</dbReference>
<comment type="similarity">
    <text evidence="1 5">Belongs to the cytochrome P450 family.</text>
</comment>
<dbReference type="PRINTS" id="PR00385">
    <property type="entry name" value="P450"/>
</dbReference>
<dbReference type="SUPFAM" id="SSF48264">
    <property type="entry name" value="Cytochrome P450"/>
    <property type="match status" value="1"/>
</dbReference>
<dbReference type="Proteomes" id="UP000238479">
    <property type="component" value="Chromosome 1"/>
</dbReference>
<evidence type="ECO:0000256" key="3">
    <source>
        <dbReference type="ARBA" id="ARBA00023004"/>
    </source>
</evidence>
<feature type="binding site" description="axial binding residue" evidence="4">
    <location>
        <position position="475"/>
    </location>
    <ligand>
        <name>heme</name>
        <dbReference type="ChEBI" id="CHEBI:30413"/>
    </ligand>
    <ligandPart>
        <name>Fe</name>
        <dbReference type="ChEBI" id="CHEBI:18248"/>
    </ligandPart>
</feature>
<dbReference type="GO" id="GO:0020037">
    <property type="term" value="F:heme binding"/>
    <property type="evidence" value="ECO:0007669"/>
    <property type="project" value="InterPro"/>
</dbReference>
<accession>A0A2P6SD77</accession>
<dbReference type="PANTHER" id="PTHR47955:SF15">
    <property type="entry name" value="CYTOCHROME P450 71A2-LIKE"/>
    <property type="match status" value="1"/>
</dbReference>
<dbReference type="FunFam" id="1.10.630.10:FF:000011">
    <property type="entry name" value="Cytochrome P450 83B1"/>
    <property type="match status" value="1"/>
</dbReference>
<keyword evidence="4 5" id="KW-0349">Heme</keyword>
<comment type="caution">
    <text evidence="6">The sequence shown here is derived from an EMBL/GenBank/DDBJ whole genome shotgun (WGS) entry which is preliminary data.</text>
</comment>
<evidence type="ECO:0000256" key="1">
    <source>
        <dbReference type="ARBA" id="ARBA00010617"/>
    </source>
</evidence>
<protein>
    <submittedName>
        <fullName evidence="6">Putative psoralen synthase</fullName>
        <ecNumber evidence="6">1.14.14.141</ecNumber>
    </submittedName>
</protein>
<dbReference type="InterPro" id="IPR017972">
    <property type="entry name" value="Cyt_P450_CS"/>
</dbReference>
<dbReference type="EC" id="1.14.14.141" evidence="6"/>
<evidence type="ECO:0000256" key="2">
    <source>
        <dbReference type="ARBA" id="ARBA00022723"/>
    </source>
</evidence>
<dbReference type="GO" id="GO:0005506">
    <property type="term" value="F:iron ion binding"/>
    <property type="evidence" value="ECO:0007669"/>
    <property type="project" value="InterPro"/>
</dbReference>
<dbReference type="Gene3D" id="1.10.630.10">
    <property type="entry name" value="Cytochrome P450"/>
    <property type="match status" value="1"/>
</dbReference>